<dbReference type="CDD" id="cd00190">
    <property type="entry name" value="Tryp_SPc"/>
    <property type="match status" value="1"/>
</dbReference>
<dbReference type="RefSeq" id="WP_063242742.1">
    <property type="nucleotide sequence ID" value="NZ_LUKF01000002.1"/>
</dbReference>
<dbReference type="InterPro" id="IPR001254">
    <property type="entry name" value="Trypsin_dom"/>
</dbReference>
<proteinExistence type="inferred from homology"/>
<dbReference type="Pfam" id="PF00089">
    <property type="entry name" value="Trypsin"/>
    <property type="match status" value="1"/>
</dbReference>
<dbReference type="GO" id="GO:0004252">
    <property type="term" value="F:serine-type endopeptidase activity"/>
    <property type="evidence" value="ECO:0007669"/>
    <property type="project" value="InterPro"/>
</dbReference>
<keyword evidence="5" id="KW-0378">Hydrolase</keyword>
<dbReference type="OrthoDB" id="5290463at2"/>
<reference evidence="5 6" key="1">
    <citation type="submission" date="2016-03" db="EMBL/GenBank/DDBJ databases">
        <authorList>
            <person name="Ploux O."/>
        </authorList>
    </citation>
    <scope>NUCLEOTIDE SEQUENCE [LARGE SCALE GENOMIC DNA]</scope>
    <source>
        <strain evidence="5 6">BER2</strain>
    </source>
</reference>
<dbReference type="SMART" id="SM00020">
    <property type="entry name" value="Tryp_SPc"/>
    <property type="match status" value="1"/>
</dbReference>
<evidence type="ECO:0000256" key="1">
    <source>
        <dbReference type="ARBA" id="ARBA00007664"/>
    </source>
</evidence>
<feature type="domain" description="Peptidase S1" evidence="4">
    <location>
        <begin position="36"/>
        <end position="263"/>
    </location>
</feature>
<dbReference type="InterPro" id="IPR050430">
    <property type="entry name" value="Peptidase_S1"/>
</dbReference>
<dbReference type="GO" id="GO:0006508">
    <property type="term" value="P:proteolysis"/>
    <property type="evidence" value="ECO:0007669"/>
    <property type="project" value="UniProtKB-KW"/>
</dbReference>
<evidence type="ECO:0000259" key="4">
    <source>
        <dbReference type="PROSITE" id="PS50240"/>
    </source>
</evidence>
<gene>
    <name evidence="5" type="ORF">AZI85_14030</name>
</gene>
<dbReference type="PROSITE" id="PS50240">
    <property type="entry name" value="TRYPSIN_DOM"/>
    <property type="match status" value="1"/>
</dbReference>
<dbReference type="PRINTS" id="PR00722">
    <property type="entry name" value="CHYMOTRYPSIN"/>
</dbReference>
<accession>A0A150WUW0</accession>
<dbReference type="PANTHER" id="PTHR24276:SF98">
    <property type="entry name" value="FI18310P1-RELATED"/>
    <property type="match status" value="1"/>
</dbReference>
<keyword evidence="2" id="KW-1015">Disulfide bond</keyword>
<dbReference type="InterPro" id="IPR018114">
    <property type="entry name" value="TRYPSIN_HIS"/>
</dbReference>
<dbReference type="InterPro" id="IPR043504">
    <property type="entry name" value="Peptidase_S1_PA_chymotrypsin"/>
</dbReference>
<dbReference type="Gene3D" id="2.40.10.10">
    <property type="entry name" value="Trypsin-like serine proteases"/>
    <property type="match status" value="1"/>
</dbReference>
<dbReference type="PROSITE" id="PS51257">
    <property type="entry name" value="PROKAR_LIPOPROTEIN"/>
    <property type="match status" value="1"/>
</dbReference>
<dbReference type="AlphaFoldDB" id="A0A150WUW0"/>
<dbReference type="PROSITE" id="PS00134">
    <property type="entry name" value="TRYPSIN_HIS"/>
    <property type="match status" value="1"/>
</dbReference>
<dbReference type="InterPro" id="IPR001314">
    <property type="entry name" value="Peptidase_S1A"/>
</dbReference>
<comment type="caution">
    <text evidence="5">The sequence shown here is derived from an EMBL/GenBank/DDBJ whole genome shotgun (WGS) entry which is preliminary data.</text>
</comment>
<evidence type="ECO:0000256" key="3">
    <source>
        <dbReference type="SAM" id="SignalP"/>
    </source>
</evidence>
<feature type="signal peptide" evidence="3">
    <location>
        <begin position="1"/>
        <end position="19"/>
    </location>
</feature>
<evidence type="ECO:0000256" key="2">
    <source>
        <dbReference type="ARBA" id="ARBA00023157"/>
    </source>
</evidence>
<dbReference type="PANTHER" id="PTHR24276">
    <property type="entry name" value="POLYSERASE-RELATED"/>
    <property type="match status" value="1"/>
</dbReference>
<dbReference type="Proteomes" id="UP000075391">
    <property type="component" value="Unassembled WGS sequence"/>
</dbReference>
<evidence type="ECO:0000313" key="5">
    <source>
        <dbReference type="EMBL" id="KYG70259.1"/>
    </source>
</evidence>
<dbReference type="InterPro" id="IPR009003">
    <property type="entry name" value="Peptidase_S1_PA"/>
</dbReference>
<keyword evidence="5" id="KW-0645">Protease</keyword>
<dbReference type="SUPFAM" id="SSF50494">
    <property type="entry name" value="Trypsin-like serine proteases"/>
    <property type="match status" value="1"/>
</dbReference>
<dbReference type="EMBL" id="LUKF01000002">
    <property type="protein sequence ID" value="KYG70259.1"/>
    <property type="molecule type" value="Genomic_DNA"/>
</dbReference>
<protein>
    <submittedName>
        <fullName evidence="5">Serine protease</fullName>
    </submittedName>
</protein>
<organism evidence="5 6">
    <name type="scientific">Bdellovibrio bacteriovorus</name>
    <dbReference type="NCBI Taxonomy" id="959"/>
    <lineage>
        <taxon>Bacteria</taxon>
        <taxon>Pseudomonadati</taxon>
        <taxon>Bdellovibrionota</taxon>
        <taxon>Bdellovibrionia</taxon>
        <taxon>Bdellovibrionales</taxon>
        <taxon>Pseudobdellovibrionaceae</taxon>
        <taxon>Bdellovibrio</taxon>
    </lineage>
</organism>
<sequence length="267" mass="28682">MFKKLSLSLAVALTLSACAETAQQAQMELSGQQKGVIGGDKVSANSRISRSTVGLYDENAKALCTGTLIAPNLVLTAAHCIDPTSDKMVVLFGQEFKNADASQLRRVVKKVQHKYYGEMKAEDMYDIAMLRFEGTAPAGYAPAPLLSDFSSIRKNTEVVVAGFGLNWAWGVKKGAGTLRTTTLKVKSPMNGSTEIMLDQSLRRGICSGDSGGPAYLDVNGQLYLLGVASRGDSLPIPLTPDCFILSVFTRVDAHADWINETALELLK</sequence>
<comment type="similarity">
    <text evidence="1">Belongs to the peptidase S1 family.</text>
</comment>
<keyword evidence="3" id="KW-0732">Signal</keyword>
<feature type="chain" id="PRO_5007573731" evidence="3">
    <location>
        <begin position="20"/>
        <end position="267"/>
    </location>
</feature>
<name>A0A150WUW0_BDEBC</name>
<evidence type="ECO:0000313" key="6">
    <source>
        <dbReference type="Proteomes" id="UP000075391"/>
    </source>
</evidence>